<feature type="compositionally biased region" description="Polar residues" evidence="1">
    <location>
        <begin position="395"/>
        <end position="410"/>
    </location>
</feature>
<feature type="signal peptide" evidence="2">
    <location>
        <begin position="1"/>
        <end position="17"/>
    </location>
</feature>
<evidence type="ECO:0000256" key="2">
    <source>
        <dbReference type="SAM" id="SignalP"/>
    </source>
</evidence>
<evidence type="ECO:0000313" key="3">
    <source>
        <dbReference type="EMBL" id="KAJ1522871.1"/>
    </source>
</evidence>
<feature type="compositionally biased region" description="Basic and acidic residues" evidence="1">
    <location>
        <begin position="145"/>
        <end position="165"/>
    </location>
</feature>
<feature type="compositionally biased region" description="Low complexity" evidence="1">
    <location>
        <begin position="166"/>
        <end position="175"/>
    </location>
</feature>
<sequence length="761" mass="79908">MGLLLSVLVVCVGVFEALDCYYHFRAGLLPPARVGGGSGGGGGGEAAGTGWRHHLASLNERWRRRPSAALTCGDGGGGGGGSSGGSGGGGPVPASSEGALGKNAVLQEGGGAPTPAGHCQPNGHGAPRWLNGHAEQPPLGGGGGREARLEDPRTQESPPELKIEAAAEPADSAAPRRPPAPGGDGGGPGLRRPSSSLERPVAVDVLLADNLAEDKPRRLSENFPEVDDAPPPPQAALSVDQDQPRRLSEIDADVPSPQVDPRPSDADVPSASSPESTAAERRSRNVFSPQNVAEDRPRRVSESYSSYSDSSEPSSPTRRARVDISWPTFVPVLPAHKSSLSRLEDVLSVDVEDDVFQPESAPSPRVVPEHRLQRPPKKKKRASQPLVVDEPRLQETPSEPSKQSPGQCSSEYQQLTEFLQFLDKHPNEDDCMSLWHSTRAPANKGDPSDGASERVVENPSKQYLELQDFLKRHGGVADADAGRSRAETPRDADSAALVESEAAERQKLVAPEFSCDSSGARYMDLLNFWFLLRAQEESPGEPLLEEYFKKKADDEFRAPEEAPPLEPSDKFRDYNELVRFLQTVPAGEAEAPARTVPAVLVAAAAVAGAAAGLSPIPKTDELLAHSKTPAVAAAAAGRDGDGGAAAPAARQVALVRGGAAHRPHREHHQGRARGVRQPRRRGRRRGGGVHHGVGPRGGRRRSASGGAARPRAAPAEVCPPGGGDGGHVGAVAAPGRLRAGAAQRHRPSTNCLAGVAIRHAT</sequence>
<keyword evidence="4" id="KW-1185">Reference proteome</keyword>
<feature type="compositionally biased region" description="Basic and acidic residues" evidence="1">
    <location>
        <begin position="480"/>
        <end position="493"/>
    </location>
</feature>
<reference evidence="3" key="1">
    <citation type="submission" date="2022-12" db="EMBL/GenBank/DDBJ databases">
        <title>Chromosome-level genome assembly of the bean flower thrips Megalurothrips usitatus.</title>
        <authorList>
            <person name="Ma L."/>
            <person name="Liu Q."/>
            <person name="Li H."/>
            <person name="Cai W."/>
        </authorList>
    </citation>
    <scope>NUCLEOTIDE SEQUENCE</scope>
    <source>
        <strain evidence="3">Cailab_2022a</strain>
    </source>
</reference>
<keyword evidence="2" id="KW-0732">Signal</keyword>
<feature type="region of interest" description="Disordered" evidence="1">
    <location>
        <begin position="430"/>
        <end position="459"/>
    </location>
</feature>
<feature type="region of interest" description="Disordered" evidence="1">
    <location>
        <begin position="476"/>
        <end position="501"/>
    </location>
</feature>
<feature type="compositionally biased region" description="Gly residues" evidence="1">
    <location>
        <begin position="73"/>
        <end position="91"/>
    </location>
</feature>
<feature type="compositionally biased region" description="Low complexity" evidence="1">
    <location>
        <begin position="703"/>
        <end position="719"/>
    </location>
</feature>
<dbReference type="Proteomes" id="UP001075354">
    <property type="component" value="Chromosome 11"/>
</dbReference>
<dbReference type="EMBL" id="JAPTSV010000011">
    <property type="protein sequence ID" value="KAJ1522871.1"/>
    <property type="molecule type" value="Genomic_DNA"/>
</dbReference>
<feature type="region of interest" description="Disordered" evidence="1">
    <location>
        <begin position="657"/>
        <end position="727"/>
    </location>
</feature>
<feature type="region of interest" description="Disordered" evidence="1">
    <location>
        <begin position="354"/>
        <end position="410"/>
    </location>
</feature>
<feature type="region of interest" description="Disordered" evidence="1">
    <location>
        <begin position="68"/>
        <end position="326"/>
    </location>
</feature>
<organism evidence="3 4">
    <name type="scientific">Megalurothrips usitatus</name>
    <name type="common">bean blossom thrips</name>
    <dbReference type="NCBI Taxonomy" id="439358"/>
    <lineage>
        <taxon>Eukaryota</taxon>
        <taxon>Metazoa</taxon>
        <taxon>Ecdysozoa</taxon>
        <taxon>Arthropoda</taxon>
        <taxon>Hexapoda</taxon>
        <taxon>Insecta</taxon>
        <taxon>Pterygota</taxon>
        <taxon>Neoptera</taxon>
        <taxon>Paraneoptera</taxon>
        <taxon>Thysanoptera</taxon>
        <taxon>Terebrantia</taxon>
        <taxon>Thripoidea</taxon>
        <taxon>Thripidae</taxon>
        <taxon>Megalurothrips</taxon>
    </lineage>
</organism>
<feature type="compositionally biased region" description="Low complexity" evidence="1">
    <location>
        <begin position="266"/>
        <end position="277"/>
    </location>
</feature>
<feature type="compositionally biased region" description="Low complexity" evidence="1">
    <location>
        <begin position="302"/>
        <end position="316"/>
    </location>
</feature>
<dbReference type="AlphaFoldDB" id="A0AAV7XEI7"/>
<feature type="compositionally biased region" description="Basic residues" evidence="1">
    <location>
        <begin position="659"/>
        <end position="688"/>
    </location>
</feature>
<accession>A0AAV7XEI7</accession>
<proteinExistence type="predicted"/>
<gene>
    <name evidence="3" type="ORF">ONE63_002015</name>
</gene>
<protein>
    <submittedName>
        <fullName evidence="3">Uncharacterized protein</fullName>
    </submittedName>
</protein>
<feature type="chain" id="PRO_5043451341" evidence="2">
    <location>
        <begin position="18"/>
        <end position="761"/>
    </location>
</feature>
<feature type="compositionally biased region" description="Basic residues" evidence="1">
    <location>
        <begin position="373"/>
        <end position="382"/>
    </location>
</feature>
<comment type="caution">
    <text evidence="3">The sequence shown here is derived from an EMBL/GenBank/DDBJ whole genome shotgun (WGS) entry which is preliminary data.</text>
</comment>
<name>A0AAV7XEI7_9NEOP</name>
<evidence type="ECO:0000313" key="4">
    <source>
        <dbReference type="Proteomes" id="UP001075354"/>
    </source>
</evidence>
<evidence type="ECO:0000256" key="1">
    <source>
        <dbReference type="SAM" id="MobiDB-lite"/>
    </source>
</evidence>